<sequence length="301" mass="34853">MSINEHDKVMYSIINYMKMYLVAVALFATTMGLLVRSYVAIEAGFKISIVVLFTIAVERMIYTHRVEIVSTVSIVSIAITAFYFIQHAKDFIGLVAYVMLSIVFLIMNEKNGRKINTLLDIVSLNIMLYYIATSLFLVTRDSLTVLETLTIIVITTLFVVKTYCTKSKAFYKVHELSRYLIHTLGTNIDKIFNTLSEKLLKNKQKTEAISRRLSNSVTKVLQNLAHIDIPFIIIELKTIEYMMTISKKFLEFEKYIENLLIKIFSALERIQHSMEHSFLFFVFLMSILILISMIFYILLHI</sequence>
<evidence type="ECO:0000313" key="2">
    <source>
        <dbReference type="EMBL" id="HGT98274.1"/>
    </source>
</evidence>
<feature type="transmembrane region" description="Helical" evidence="1">
    <location>
        <begin position="20"/>
        <end position="39"/>
    </location>
</feature>
<proteinExistence type="predicted"/>
<feature type="transmembrane region" description="Helical" evidence="1">
    <location>
        <begin position="45"/>
        <end position="61"/>
    </location>
</feature>
<keyword evidence="1" id="KW-0472">Membrane</keyword>
<name>A0A7J3MXK8_9CREN</name>
<protein>
    <submittedName>
        <fullName evidence="2">Uncharacterized protein</fullName>
    </submittedName>
</protein>
<feature type="transmembrane region" description="Helical" evidence="1">
    <location>
        <begin position="91"/>
        <end position="107"/>
    </location>
</feature>
<feature type="transmembrane region" description="Helical" evidence="1">
    <location>
        <begin position="144"/>
        <end position="164"/>
    </location>
</feature>
<dbReference type="EMBL" id="DTDH01000073">
    <property type="protein sequence ID" value="HGT98274.1"/>
    <property type="molecule type" value="Genomic_DNA"/>
</dbReference>
<comment type="caution">
    <text evidence="2">The sequence shown here is derived from an EMBL/GenBank/DDBJ whole genome shotgun (WGS) entry which is preliminary data.</text>
</comment>
<feature type="transmembrane region" description="Helical" evidence="1">
    <location>
        <begin position="278"/>
        <end position="299"/>
    </location>
</feature>
<keyword evidence="1" id="KW-1133">Transmembrane helix</keyword>
<accession>A0A7J3MXK8</accession>
<feature type="transmembrane region" description="Helical" evidence="1">
    <location>
        <begin position="119"/>
        <end position="138"/>
    </location>
</feature>
<organism evidence="2">
    <name type="scientific">Ignisphaera aggregans</name>
    <dbReference type="NCBI Taxonomy" id="334771"/>
    <lineage>
        <taxon>Archaea</taxon>
        <taxon>Thermoproteota</taxon>
        <taxon>Thermoprotei</taxon>
        <taxon>Desulfurococcales</taxon>
        <taxon>Desulfurococcaceae</taxon>
        <taxon>Ignisphaera</taxon>
    </lineage>
</organism>
<dbReference type="AlphaFoldDB" id="A0A7J3MXK8"/>
<feature type="transmembrane region" description="Helical" evidence="1">
    <location>
        <begin position="68"/>
        <end position="85"/>
    </location>
</feature>
<reference evidence="2" key="1">
    <citation type="journal article" date="2020" name="mSystems">
        <title>Genome- and Community-Level Interaction Insights into Carbon Utilization and Element Cycling Functions of Hydrothermarchaeota in Hydrothermal Sediment.</title>
        <authorList>
            <person name="Zhou Z."/>
            <person name="Liu Y."/>
            <person name="Xu W."/>
            <person name="Pan J."/>
            <person name="Luo Z.H."/>
            <person name="Li M."/>
        </authorList>
    </citation>
    <scope>NUCLEOTIDE SEQUENCE [LARGE SCALE GENOMIC DNA]</scope>
    <source>
        <strain evidence="2">SpSt-688</strain>
    </source>
</reference>
<evidence type="ECO:0000256" key="1">
    <source>
        <dbReference type="SAM" id="Phobius"/>
    </source>
</evidence>
<gene>
    <name evidence="2" type="ORF">ENU64_02425</name>
</gene>
<keyword evidence="1" id="KW-0812">Transmembrane</keyword>